<dbReference type="Proteomes" id="UP000243207">
    <property type="component" value="Chromosome I"/>
</dbReference>
<evidence type="ECO:0000313" key="2">
    <source>
        <dbReference type="Proteomes" id="UP000243207"/>
    </source>
</evidence>
<dbReference type="STRING" id="487184.SAMN05216421_1527"/>
<dbReference type="InterPro" id="IPR015003">
    <property type="entry name" value="DUF1853"/>
</dbReference>
<sequence length="329" mass="37010">MQDTARKPTDYPQPARYWQIRPSMSLSPLLHPICRDLAWIADAPPLMEAGSLSVLDPLAGSVWRSDPEQRLYALRQLDNDPVRLAQLIGPSKDYRLGSYYERLWRAMLTIAPDIEVLAHNVAIRQAQRSVGELDLVIETADGAVTHLELAIKFYLGRADIGGSAGRSSQHAWWGPDPRDRLAIKINRLINHQLPMATRYSELLAGLPRIDRSCAWLQGCLFYPADSTMPAAEQAYVPPCRHTWRYRGELNDSSFEGWFALPHKKWLAPTADNFESVLDWDGTLSRGPVMLVRKASRDSCDVARMLIMPDGWPDLATPPKTVSADDSDRV</sequence>
<evidence type="ECO:0000313" key="1">
    <source>
        <dbReference type="EMBL" id="SDS44078.1"/>
    </source>
</evidence>
<organism evidence="1 2">
    <name type="scientific">Halopseudomonas xinjiangensis</name>
    <dbReference type="NCBI Taxonomy" id="487184"/>
    <lineage>
        <taxon>Bacteria</taxon>
        <taxon>Pseudomonadati</taxon>
        <taxon>Pseudomonadota</taxon>
        <taxon>Gammaproteobacteria</taxon>
        <taxon>Pseudomonadales</taxon>
        <taxon>Pseudomonadaceae</taxon>
        <taxon>Halopseudomonas</taxon>
    </lineage>
</organism>
<dbReference type="AlphaFoldDB" id="A0A1H1S8F0"/>
<evidence type="ECO:0008006" key="3">
    <source>
        <dbReference type="Google" id="ProtNLM"/>
    </source>
</evidence>
<protein>
    <recommendedName>
        <fullName evidence="3">DUF1853 family protein</fullName>
    </recommendedName>
</protein>
<dbReference type="EMBL" id="LT629736">
    <property type="protein sequence ID" value="SDS44078.1"/>
    <property type="molecule type" value="Genomic_DNA"/>
</dbReference>
<gene>
    <name evidence="1" type="ORF">SAMN05216421_1527</name>
</gene>
<keyword evidence="2" id="KW-1185">Reference proteome</keyword>
<reference evidence="2" key="1">
    <citation type="submission" date="2016-10" db="EMBL/GenBank/DDBJ databases">
        <authorList>
            <person name="Varghese N."/>
            <person name="Submissions S."/>
        </authorList>
    </citation>
    <scope>NUCLEOTIDE SEQUENCE [LARGE SCALE GENOMIC DNA]</scope>
    <source>
        <strain evidence="2">NRRL B-51270</strain>
    </source>
</reference>
<accession>A0A1H1S8F0</accession>
<dbReference type="Pfam" id="PF08907">
    <property type="entry name" value="DUF1853"/>
    <property type="match status" value="1"/>
</dbReference>
<name>A0A1H1S8F0_9GAMM</name>
<proteinExistence type="predicted"/>